<keyword evidence="4" id="KW-1185">Reference proteome</keyword>
<dbReference type="Pfam" id="PF17288">
    <property type="entry name" value="Terminase_3C"/>
    <property type="match status" value="1"/>
</dbReference>
<dbReference type="InterPro" id="IPR044269">
    <property type="entry name" value="Terminase_large_su_SPP1-like"/>
</dbReference>
<dbReference type="InterPro" id="IPR006437">
    <property type="entry name" value="Phage_terminase_lsu"/>
</dbReference>
<sequence>MTSKIKLSEIILPNFRSIHKEIKANNYLKYVFKGGRGSGKSSNIGIELILDIVANPITILCVRKVGNTLQESCYEQLKEAISILNLEPYFKFNLSPLKITYIPRGNSIIFRGADDPAKIKSIKVAKFPIARLWIEELAEFKTEDEVSMIENSVLRAELADGLKYKFFYSYNPPKRKQSWVNKRYETQFIPSNTIVHHSTYLNNAFISKDFIDEAEHIKKTKPNKYEWEYLGKPIGSGVVPFDNLIFREISTKELLSFDNIRQGIDWGYANDPLHFMRLHYDKMRRKIYIFGEIHEVKLSNRNAAIKIKENGWNDTKIFADSAEPKSIDEMWEYGLKVYGASKGPGSVEFGEKWLDDLEEIIIDPVRCPNTAREFENIDYQVDKDGNTKNKLEDKDNHSIDSCRYALTEDMRGNLVGF</sequence>
<feature type="domain" description="Phage terminase large subunit N-terminal" evidence="1">
    <location>
        <begin position="31"/>
        <end position="232"/>
    </location>
</feature>
<dbReference type="Gene3D" id="3.40.50.300">
    <property type="entry name" value="P-loop containing nucleotide triphosphate hydrolases"/>
    <property type="match status" value="1"/>
</dbReference>
<reference evidence="4" key="1">
    <citation type="submission" date="2017-04" db="EMBL/GenBank/DDBJ databases">
        <authorList>
            <person name="Varghese N."/>
            <person name="Submissions S."/>
        </authorList>
    </citation>
    <scope>NUCLEOTIDE SEQUENCE [LARGE SCALE GENOMIC DNA]</scope>
    <source>
        <strain evidence="4">DSM 20463</strain>
    </source>
</reference>
<dbReference type="RefSeq" id="WP_084230649.1">
    <property type="nucleotide sequence ID" value="NZ_FWWR01000009.1"/>
</dbReference>
<dbReference type="InterPro" id="IPR052380">
    <property type="entry name" value="Viral_DNA_packaging_terminase"/>
</dbReference>
<dbReference type="InterPro" id="IPR035413">
    <property type="entry name" value="Terminase_L_C"/>
</dbReference>
<evidence type="ECO:0000313" key="4">
    <source>
        <dbReference type="Proteomes" id="UP000192368"/>
    </source>
</evidence>
<dbReference type="STRING" id="573058.SAMN00017477_1038"/>
<dbReference type="InterPro" id="IPR035412">
    <property type="entry name" value="Terminase_L_N"/>
</dbReference>
<dbReference type="Pfam" id="PF04466">
    <property type="entry name" value="Terminase_3"/>
    <property type="match status" value="1"/>
</dbReference>
<name>A0A1W1V1F5_PEPAS</name>
<evidence type="ECO:0000259" key="2">
    <source>
        <dbReference type="Pfam" id="PF17288"/>
    </source>
</evidence>
<dbReference type="InterPro" id="IPR027417">
    <property type="entry name" value="P-loop_NTPase"/>
</dbReference>
<dbReference type="GO" id="GO:0016887">
    <property type="term" value="F:ATP hydrolysis activity"/>
    <property type="evidence" value="ECO:0007669"/>
    <property type="project" value="InterPro"/>
</dbReference>
<dbReference type="EMBL" id="FWWR01000009">
    <property type="protein sequence ID" value="SMB87168.1"/>
    <property type="molecule type" value="Genomic_DNA"/>
</dbReference>
<feature type="domain" description="Phage terminase large subunit C-terminal" evidence="2">
    <location>
        <begin position="265"/>
        <end position="407"/>
    </location>
</feature>
<dbReference type="Proteomes" id="UP000192368">
    <property type="component" value="Unassembled WGS sequence"/>
</dbReference>
<accession>A0A1W1V1F5</accession>
<dbReference type="GO" id="GO:0005524">
    <property type="term" value="F:ATP binding"/>
    <property type="evidence" value="ECO:0007669"/>
    <property type="project" value="InterPro"/>
</dbReference>
<evidence type="ECO:0000313" key="3">
    <source>
        <dbReference type="EMBL" id="SMB87168.1"/>
    </source>
</evidence>
<dbReference type="PANTHER" id="PTHR39184:SF1">
    <property type="entry name" value="PBSX PHAGE TERMINASE LARGE SUBUNIT"/>
    <property type="match status" value="1"/>
</dbReference>
<dbReference type="AlphaFoldDB" id="A0A1W1V1F5"/>
<dbReference type="GO" id="GO:0004519">
    <property type="term" value="F:endonuclease activity"/>
    <property type="evidence" value="ECO:0007669"/>
    <property type="project" value="InterPro"/>
</dbReference>
<evidence type="ECO:0000259" key="1">
    <source>
        <dbReference type="Pfam" id="PF04466"/>
    </source>
</evidence>
<dbReference type="Gene3D" id="3.30.420.280">
    <property type="match status" value="1"/>
</dbReference>
<dbReference type="OrthoDB" id="9768556at2"/>
<protein>
    <submittedName>
        <fullName evidence="3">Phage terminase, large subunit, PBSX family</fullName>
    </submittedName>
</protein>
<dbReference type="PANTHER" id="PTHR39184">
    <property type="match status" value="1"/>
</dbReference>
<proteinExistence type="inferred from homology"/>
<dbReference type="NCBIfam" id="TIGR01547">
    <property type="entry name" value="phage_term_2"/>
    <property type="match status" value="1"/>
</dbReference>
<dbReference type="HAMAP" id="MF_04145">
    <property type="entry name" value="TERL_SPP1"/>
    <property type="match status" value="1"/>
</dbReference>
<gene>
    <name evidence="3" type="ORF">SAMN00017477_1038</name>
</gene>
<organism evidence="3 4">
    <name type="scientific">Peptoniphilus asaccharolyticus DSM 20463</name>
    <dbReference type="NCBI Taxonomy" id="573058"/>
    <lineage>
        <taxon>Bacteria</taxon>
        <taxon>Bacillati</taxon>
        <taxon>Bacillota</taxon>
        <taxon>Tissierellia</taxon>
        <taxon>Tissierellales</taxon>
        <taxon>Peptoniphilaceae</taxon>
        <taxon>Peptoniphilus</taxon>
    </lineage>
</organism>